<feature type="domain" description="Histidine kinase" evidence="15">
    <location>
        <begin position="244"/>
        <end position="460"/>
    </location>
</feature>
<comment type="subcellular location">
    <subcellularLocation>
        <location evidence="2">Cell membrane</location>
        <topology evidence="2">Multi-pass membrane protein</topology>
    </subcellularLocation>
</comment>
<keyword evidence="12" id="KW-0902">Two-component regulatory system</keyword>
<name>A0A3B1CTQ6_9ZZZZ</name>
<proteinExistence type="predicted"/>
<dbReference type="PANTHER" id="PTHR45528">
    <property type="entry name" value="SENSOR HISTIDINE KINASE CPXA"/>
    <property type="match status" value="1"/>
</dbReference>
<dbReference type="InterPro" id="IPR003661">
    <property type="entry name" value="HisK_dim/P_dom"/>
</dbReference>
<dbReference type="FunFam" id="1.10.287.130:FF:000001">
    <property type="entry name" value="Two-component sensor histidine kinase"/>
    <property type="match status" value="1"/>
</dbReference>
<accession>A0A3B1CTQ6</accession>
<dbReference type="InterPro" id="IPR036097">
    <property type="entry name" value="HisK_dim/P_sf"/>
</dbReference>
<evidence type="ECO:0000256" key="8">
    <source>
        <dbReference type="ARBA" id="ARBA00022741"/>
    </source>
</evidence>
<evidence type="ECO:0000256" key="14">
    <source>
        <dbReference type="SAM" id="Phobius"/>
    </source>
</evidence>
<evidence type="ECO:0000256" key="9">
    <source>
        <dbReference type="ARBA" id="ARBA00022777"/>
    </source>
</evidence>
<keyword evidence="11 14" id="KW-1133">Transmembrane helix</keyword>
<dbReference type="PROSITE" id="PS50885">
    <property type="entry name" value="HAMP"/>
    <property type="match status" value="1"/>
</dbReference>
<dbReference type="InterPro" id="IPR005467">
    <property type="entry name" value="His_kinase_dom"/>
</dbReference>
<dbReference type="SMART" id="SM00304">
    <property type="entry name" value="HAMP"/>
    <property type="match status" value="1"/>
</dbReference>
<keyword evidence="5" id="KW-0597">Phosphoprotein</keyword>
<dbReference type="GO" id="GO:0005886">
    <property type="term" value="C:plasma membrane"/>
    <property type="evidence" value="ECO:0007669"/>
    <property type="project" value="UniProtKB-SubCell"/>
</dbReference>
<evidence type="ECO:0000256" key="10">
    <source>
        <dbReference type="ARBA" id="ARBA00022840"/>
    </source>
</evidence>
<dbReference type="CDD" id="cd06225">
    <property type="entry name" value="HAMP"/>
    <property type="match status" value="1"/>
</dbReference>
<dbReference type="GO" id="GO:0005524">
    <property type="term" value="F:ATP binding"/>
    <property type="evidence" value="ECO:0007669"/>
    <property type="project" value="UniProtKB-KW"/>
</dbReference>
<evidence type="ECO:0000259" key="15">
    <source>
        <dbReference type="PROSITE" id="PS50109"/>
    </source>
</evidence>
<keyword evidence="13 14" id="KW-0472">Membrane</keyword>
<keyword evidence="6" id="KW-0808">Transferase</keyword>
<dbReference type="Gene3D" id="6.10.340.10">
    <property type="match status" value="1"/>
</dbReference>
<feature type="domain" description="HAMP" evidence="16">
    <location>
        <begin position="183"/>
        <end position="236"/>
    </location>
</feature>
<dbReference type="SUPFAM" id="SSF55874">
    <property type="entry name" value="ATPase domain of HSP90 chaperone/DNA topoisomerase II/histidine kinase"/>
    <property type="match status" value="1"/>
</dbReference>
<evidence type="ECO:0000256" key="4">
    <source>
        <dbReference type="ARBA" id="ARBA00022475"/>
    </source>
</evidence>
<evidence type="ECO:0000256" key="6">
    <source>
        <dbReference type="ARBA" id="ARBA00022679"/>
    </source>
</evidence>
<keyword evidence="9" id="KW-0418">Kinase</keyword>
<dbReference type="FunFam" id="3.30.565.10:FF:000006">
    <property type="entry name" value="Sensor histidine kinase WalK"/>
    <property type="match status" value="1"/>
</dbReference>
<dbReference type="InterPro" id="IPR050398">
    <property type="entry name" value="HssS/ArlS-like"/>
</dbReference>
<evidence type="ECO:0000256" key="11">
    <source>
        <dbReference type="ARBA" id="ARBA00022989"/>
    </source>
</evidence>
<dbReference type="Pfam" id="PF00672">
    <property type="entry name" value="HAMP"/>
    <property type="match status" value="1"/>
</dbReference>
<dbReference type="SMART" id="SM00387">
    <property type="entry name" value="HATPase_c"/>
    <property type="match status" value="1"/>
</dbReference>
<gene>
    <name evidence="17" type="ORF">MNBD_NITROSPIRAE03-36</name>
</gene>
<evidence type="ECO:0000256" key="1">
    <source>
        <dbReference type="ARBA" id="ARBA00000085"/>
    </source>
</evidence>
<dbReference type="CDD" id="cd00082">
    <property type="entry name" value="HisKA"/>
    <property type="match status" value="1"/>
</dbReference>
<dbReference type="SUPFAM" id="SSF158472">
    <property type="entry name" value="HAMP domain-like"/>
    <property type="match status" value="1"/>
</dbReference>
<dbReference type="PROSITE" id="PS50109">
    <property type="entry name" value="HIS_KIN"/>
    <property type="match status" value="1"/>
</dbReference>
<evidence type="ECO:0000256" key="7">
    <source>
        <dbReference type="ARBA" id="ARBA00022692"/>
    </source>
</evidence>
<keyword evidence="8" id="KW-0547">Nucleotide-binding</keyword>
<evidence type="ECO:0000256" key="3">
    <source>
        <dbReference type="ARBA" id="ARBA00012438"/>
    </source>
</evidence>
<organism evidence="17">
    <name type="scientific">hydrothermal vent metagenome</name>
    <dbReference type="NCBI Taxonomy" id="652676"/>
    <lineage>
        <taxon>unclassified sequences</taxon>
        <taxon>metagenomes</taxon>
        <taxon>ecological metagenomes</taxon>
    </lineage>
</organism>
<dbReference type="Gene3D" id="1.10.287.130">
    <property type="match status" value="1"/>
</dbReference>
<dbReference type="InterPro" id="IPR003594">
    <property type="entry name" value="HATPase_dom"/>
</dbReference>
<dbReference type="CDD" id="cd00075">
    <property type="entry name" value="HATPase"/>
    <property type="match status" value="1"/>
</dbReference>
<comment type="catalytic activity">
    <reaction evidence="1">
        <text>ATP + protein L-histidine = ADP + protein N-phospho-L-histidine.</text>
        <dbReference type="EC" id="2.7.13.3"/>
    </reaction>
</comment>
<evidence type="ECO:0000256" key="12">
    <source>
        <dbReference type="ARBA" id="ARBA00023012"/>
    </source>
</evidence>
<dbReference type="InterPro" id="IPR003660">
    <property type="entry name" value="HAMP_dom"/>
</dbReference>
<evidence type="ECO:0000256" key="5">
    <source>
        <dbReference type="ARBA" id="ARBA00022553"/>
    </source>
</evidence>
<evidence type="ECO:0000259" key="16">
    <source>
        <dbReference type="PROSITE" id="PS50885"/>
    </source>
</evidence>
<sequence>MLLKKMTITFRHKLTFIYFSVTLCLIFIFVSTLYLSFKGSIIKKIDRTLLAEARIAATRGITDNNADKIGKVMIKKTGNEYMQVSNIHGEISITSLKSGNLGWPVKMSLIDKAFNGAYSFDTVSFRGEPYRVLHFPVDKSSILRLGYSLQKVDGELKELRNLFFFFLPFLLITVAIFGYHMAGRTIVPVVRLTETADKIKKGNLKERIQLDSPGLEIRNLVRVFNNMLDSIQKHVEGHKRFTSDVSHEIRSPLTALKGSIEVTLRRKRKPEEYEDILKKNLFEVNRLHKISDNLLLLARADHDIIELRKSWVDINELLGLIVDRHKNKIFEKSLNVIEEYQEPVEFLSDRDLLEEALSNLFDNALKYTPDKGSIFLKTEQSFHGITVTFHDTGAGIPEKDMERVFERFYRVDKTRSRLSGGSGLGLAITKWIIETHGGHISVKNHKNGGATFTITLPVDDA</sequence>
<dbReference type="AlphaFoldDB" id="A0A3B1CTQ6"/>
<dbReference type="EC" id="2.7.13.3" evidence="3"/>
<protein>
    <recommendedName>
        <fullName evidence="3">histidine kinase</fullName>
        <ecNumber evidence="3">2.7.13.3</ecNumber>
    </recommendedName>
</protein>
<dbReference type="Pfam" id="PF02518">
    <property type="entry name" value="HATPase_c"/>
    <property type="match status" value="1"/>
</dbReference>
<dbReference type="Gene3D" id="3.30.565.10">
    <property type="entry name" value="Histidine kinase-like ATPase, C-terminal domain"/>
    <property type="match status" value="1"/>
</dbReference>
<keyword evidence="4" id="KW-1003">Cell membrane</keyword>
<reference evidence="17" key="1">
    <citation type="submission" date="2018-06" db="EMBL/GenBank/DDBJ databases">
        <authorList>
            <person name="Zhirakovskaya E."/>
        </authorList>
    </citation>
    <scope>NUCLEOTIDE SEQUENCE</scope>
</reference>
<dbReference type="InterPro" id="IPR004358">
    <property type="entry name" value="Sig_transdc_His_kin-like_C"/>
</dbReference>
<dbReference type="GO" id="GO:0000155">
    <property type="term" value="F:phosphorelay sensor kinase activity"/>
    <property type="evidence" value="ECO:0007669"/>
    <property type="project" value="InterPro"/>
</dbReference>
<dbReference type="InterPro" id="IPR036890">
    <property type="entry name" value="HATPase_C_sf"/>
</dbReference>
<dbReference type="PRINTS" id="PR00344">
    <property type="entry name" value="BCTRLSENSOR"/>
</dbReference>
<feature type="transmembrane region" description="Helical" evidence="14">
    <location>
        <begin position="16"/>
        <end position="37"/>
    </location>
</feature>
<dbReference type="EMBL" id="UOGI01000120">
    <property type="protein sequence ID" value="VAX31762.1"/>
    <property type="molecule type" value="Genomic_DNA"/>
</dbReference>
<dbReference type="SMART" id="SM00388">
    <property type="entry name" value="HisKA"/>
    <property type="match status" value="1"/>
</dbReference>
<dbReference type="Pfam" id="PF00512">
    <property type="entry name" value="HisKA"/>
    <property type="match status" value="1"/>
</dbReference>
<evidence type="ECO:0000313" key="17">
    <source>
        <dbReference type="EMBL" id="VAX31762.1"/>
    </source>
</evidence>
<keyword evidence="7 14" id="KW-0812">Transmembrane</keyword>
<feature type="transmembrane region" description="Helical" evidence="14">
    <location>
        <begin position="162"/>
        <end position="182"/>
    </location>
</feature>
<evidence type="ECO:0000256" key="2">
    <source>
        <dbReference type="ARBA" id="ARBA00004651"/>
    </source>
</evidence>
<evidence type="ECO:0000256" key="13">
    <source>
        <dbReference type="ARBA" id="ARBA00023136"/>
    </source>
</evidence>
<dbReference type="SUPFAM" id="SSF47384">
    <property type="entry name" value="Homodimeric domain of signal transducing histidine kinase"/>
    <property type="match status" value="1"/>
</dbReference>
<keyword evidence="10" id="KW-0067">ATP-binding</keyword>
<dbReference type="PANTHER" id="PTHR45528:SF1">
    <property type="entry name" value="SENSOR HISTIDINE KINASE CPXA"/>
    <property type="match status" value="1"/>
</dbReference>